<proteinExistence type="predicted"/>
<sequence>MARRQGFGTALLSLVALAAGCGGLSTEESQQRCDRLRDAVPFCSTEESFAACVSCHEECGDDCEASTACPQTFSCAE</sequence>
<reference evidence="2 3" key="1">
    <citation type="submission" date="2014-02" db="EMBL/GenBank/DDBJ databases">
        <title>The small core and large imbalanced accessory genome model reveals a collaborative survival strategy of Sorangium cellulosum strains in nature.</title>
        <authorList>
            <person name="Han K."/>
            <person name="Peng R."/>
            <person name="Blom J."/>
            <person name="Li Y.-Z."/>
        </authorList>
    </citation>
    <scope>NUCLEOTIDE SEQUENCE [LARGE SCALE GENOMIC DNA]</scope>
    <source>
        <strain evidence="2 3">So0008-312</strain>
    </source>
</reference>
<protein>
    <recommendedName>
        <fullName evidence="4">Secreted protein</fullName>
    </recommendedName>
</protein>
<evidence type="ECO:0008006" key="4">
    <source>
        <dbReference type="Google" id="ProtNLM"/>
    </source>
</evidence>
<evidence type="ECO:0000313" key="3">
    <source>
        <dbReference type="Proteomes" id="UP000075260"/>
    </source>
</evidence>
<gene>
    <name evidence="2" type="ORF">BE15_17750</name>
</gene>
<evidence type="ECO:0000256" key="1">
    <source>
        <dbReference type="SAM" id="SignalP"/>
    </source>
</evidence>
<name>A0A150Q8J8_SORCE</name>
<comment type="caution">
    <text evidence="2">The sequence shown here is derived from an EMBL/GenBank/DDBJ whole genome shotgun (WGS) entry which is preliminary data.</text>
</comment>
<organism evidence="2 3">
    <name type="scientific">Sorangium cellulosum</name>
    <name type="common">Polyangium cellulosum</name>
    <dbReference type="NCBI Taxonomy" id="56"/>
    <lineage>
        <taxon>Bacteria</taxon>
        <taxon>Pseudomonadati</taxon>
        <taxon>Myxococcota</taxon>
        <taxon>Polyangia</taxon>
        <taxon>Polyangiales</taxon>
        <taxon>Polyangiaceae</taxon>
        <taxon>Sorangium</taxon>
    </lineage>
</organism>
<dbReference type="EMBL" id="JEMA01000923">
    <property type="protein sequence ID" value="KYF64281.1"/>
    <property type="molecule type" value="Genomic_DNA"/>
</dbReference>
<feature type="signal peptide" evidence="1">
    <location>
        <begin position="1"/>
        <end position="18"/>
    </location>
</feature>
<dbReference type="AlphaFoldDB" id="A0A150Q8J8"/>
<dbReference type="OrthoDB" id="5518227at2"/>
<dbReference type="PROSITE" id="PS51257">
    <property type="entry name" value="PROKAR_LIPOPROTEIN"/>
    <property type="match status" value="1"/>
</dbReference>
<dbReference type="Proteomes" id="UP000075260">
    <property type="component" value="Unassembled WGS sequence"/>
</dbReference>
<feature type="chain" id="PRO_5007566671" description="Secreted protein" evidence="1">
    <location>
        <begin position="19"/>
        <end position="77"/>
    </location>
</feature>
<accession>A0A150Q8J8</accession>
<keyword evidence="1" id="KW-0732">Signal</keyword>
<evidence type="ECO:0000313" key="2">
    <source>
        <dbReference type="EMBL" id="KYF64281.1"/>
    </source>
</evidence>